<organism evidence="6 7">
    <name type="scientific">Cupriavidus metallidurans</name>
    <dbReference type="NCBI Taxonomy" id="119219"/>
    <lineage>
        <taxon>Bacteria</taxon>
        <taxon>Pseudomonadati</taxon>
        <taxon>Pseudomonadota</taxon>
        <taxon>Betaproteobacteria</taxon>
        <taxon>Burkholderiales</taxon>
        <taxon>Burkholderiaceae</taxon>
        <taxon>Cupriavidus</taxon>
    </lineage>
</organism>
<dbReference type="InterPro" id="IPR058240">
    <property type="entry name" value="rSAM_sf"/>
</dbReference>
<dbReference type="GO" id="GO:0003824">
    <property type="term" value="F:catalytic activity"/>
    <property type="evidence" value="ECO:0007669"/>
    <property type="project" value="InterPro"/>
</dbReference>
<reference evidence="6 7" key="1">
    <citation type="submission" date="2019-03" db="EMBL/GenBank/DDBJ databases">
        <title>Comparative insights into the high quality Complete genome sequence of highly metal resistant Cupriavidus metallidurans strain BS1 isolated from a gold-copper mine.</title>
        <authorList>
            <person name="Mazhar H.S."/>
            <person name="Rensing C."/>
        </authorList>
    </citation>
    <scope>NUCLEOTIDE SEQUENCE [LARGE SCALE GENOMIC DNA]</scope>
    <source>
        <strain evidence="6 7">BS1</strain>
    </source>
</reference>
<evidence type="ECO:0000313" key="7">
    <source>
        <dbReference type="Proteomes" id="UP000253772"/>
    </source>
</evidence>
<dbReference type="GO" id="GO:0046872">
    <property type="term" value="F:metal ion binding"/>
    <property type="evidence" value="ECO:0007669"/>
    <property type="project" value="UniProtKB-KW"/>
</dbReference>
<dbReference type="InterPro" id="IPR006638">
    <property type="entry name" value="Elp3/MiaA/NifB-like_rSAM"/>
</dbReference>
<dbReference type="EMBL" id="CP037900">
    <property type="protein sequence ID" value="QBP08921.1"/>
    <property type="molecule type" value="Genomic_DNA"/>
</dbReference>
<sequence length="361" mass="40277">MTSLPDGFRKGRGALSNTESRFDSLSREADAAMLADLEALHGESPAPRTTIAIEPARTIISRNQSPDVPFDQSINMYRGCEHGCSYCFARPNHAYLGLSPGLDFETKLFAKPNAATLLEQELRKKHYKPSVIALGTNTDPYQPIERKFQLTRGILEVLERFQHPVAITTKSFLVTRDIDILARMARNGLARVFMSVTTLDADIARKMEPRASTPAKRIEGIRLLAEAGVPAGVLFAPVIPALTDYDLENVLKACSEVGATSAGFVMLRLPLEVHGIFIEWLEEHFPGRKQHVLSIIEDMRNGKHNDAAFTSRMRGTGIFAELVRKRFEIACRRLGLNQERHPLRTDLFRVPPEDSPQGSLF</sequence>
<dbReference type="SFLD" id="SFLDS00029">
    <property type="entry name" value="Radical_SAM"/>
    <property type="match status" value="1"/>
</dbReference>
<dbReference type="Gene3D" id="3.80.30.30">
    <property type="match status" value="1"/>
</dbReference>
<dbReference type="PROSITE" id="PS51918">
    <property type="entry name" value="RADICAL_SAM"/>
    <property type="match status" value="1"/>
</dbReference>
<dbReference type="PANTHER" id="PTHR43432:SF3">
    <property type="entry name" value="SLR0285 PROTEIN"/>
    <property type="match status" value="1"/>
</dbReference>
<proteinExistence type="predicted"/>
<evidence type="ECO:0000256" key="4">
    <source>
        <dbReference type="SAM" id="MobiDB-lite"/>
    </source>
</evidence>
<dbReference type="CDD" id="cd01335">
    <property type="entry name" value="Radical_SAM"/>
    <property type="match status" value="1"/>
</dbReference>
<evidence type="ECO:0000256" key="3">
    <source>
        <dbReference type="ARBA" id="ARBA00023014"/>
    </source>
</evidence>
<dbReference type="Proteomes" id="UP000253772">
    <property type="component" value="Chromosome c1"/>
</dbReference>
<gene>
    <name evidence="6" type="ORF">DDF84_003715</name>
</gene>
<keyword evidence="2" id="KW-0408">Iron</keyword>
<dbReference type="SMART" id="SM00729">
    <property type="entry name" value="Elp3"/>
    <property type="match status" value="1"/>
</dbReference>
<dbReference type="RefSeq" id="WP_017515202.1">
    <property type="nucleotide sequence ID" value="NZ_CP037900.1"/>
</dbReference>
<dbReference type="Pfam" id="PF04055">
    <property type="entry name" value="Radical_SAM"/>
    <property type="match status" value="1"/>
</dbReference>
<keyword evidence="1" id="KW-0479">Metal-binding</keyword>
<evidence type="ECO:0000256" key="2">
    <source>
        <dbReference type="ARBA" id="ARBA00023004"/>
    </source>
</evidence>
<dbReference type="SUPFAM" id="SSF102114">
    <property type="entry name" value="Radical SAM enzymes"/>
    <property type="match status" value="1"/>
</dbReference>
<accession>A0A482ILA3</accession>
<dbReference type="SFLD" id="SFLDG01084">
    <property type="entry name" value="Uncharacterised_Radical_SAM_Su"/>
    <property type="match status" value="1"/>
</dbReference>
<feature type="domain" description="Radical SAM core" evidence="5">
    <location>
        <begin position="66"/>
        <end position="303"/>
    </location>
</feature>
<evidence type="ECO:0000256" key="1">
    <source>
        <dbReference type="ARBA" id="ARBA00022723"/>
    </source>
</evidence>
<protein>
    <submittedName>
        <fullName evidence="6">PA0069 family radical SAM protein</fullName>
    </submittedName>
</protein>
<dbReference type="OrthoDB" id="9785699at2"/>
<name>A0A482ILA3_9BURK</name>
<evidence type="ECO:0000259" key="5">
    <source>
        <dbReference type="PROSITE" id="PS51918"/>
    </source>
</evidence>
<dbReference type="NCBIfam" id="NF033668">
    <property type="entry name" value="rSAM_PA0069"/>
    <property type="match status" value="1"/>
</dbReference>
<dbReference type="AlphaFoldDB" id="A0A482ILA3"/>
<dbReference type="InterPro" id="IPR007197">
    <property type="entry name" value="rSAM"/>
</dbReference>
<feature type="region of interest" description="Disordered" evidence="4">
    <location>
        <begin position="1"/>
        <end position="21"/>
    </location>
</feature>
<keyword evidence="3" id="KW-0411">Iron-sulfur</keyword>
<dbReference type="InterPro" id="IPR040086">
    <property type="entry name" value="MJ0683-like"/>
</dbReference>
<dbReference type="PANTHER" id="PTHR43432">
    <property type="entry name" value="SLR0285 PROTEIN"/>
    <property type="match status" value="1"/>
</dbReference>
<dbReference type="GO" id="GO:0051536">
    <property type="term" value="F:iron-sulfur cluster binding"/>
    <property type="evidence" value="ECO:0007669"/>
    <property type="project" value="UniProtKB-KW"/>
</dbReference>
<evidence type="ECO:0000313" key="6">
    <source>
        <dbReference type="EMBL" id="QBP08921.1"/>
    </source>
</evidence>